<gene>
    <name evidence="9" type="ORF">HCN44_000873</name>
</gene>
<dbReference type="OrthoDB" id="1737613at2759"/>
<dbReference type="UniPathway" id="UPA00362"/>
<organism evidence="9 10">
    <name type="scientific">Aphidius gifuensis</name>
    <name type="common">Parasitoid wasp</name>
    <dbReference type="NCBI Taxonomy" id="684658"/>
    <lineage>
        <taxon>Eukaryota</taxon>
        <taxon>Metazoa</taxon>
        <taxon>Ecdysozoa</taxon>
        <taxon>Arthropoda</taxon>
        <taxon>Hexapoda</taxon>
        <taxon>Insecta</taxon>
        <taxon>Pterygota</taxon>
        <taxon>Neoptera</taxon>
        <taxon>Endopterygota</taxon>
        <taxon>Hymenoptera</taxon>
        <taxon>Apocrita</taxon>
        <taxon>Ichneumonoidea</taxon>
        <taxon>Braconidae</taxon>
        <taxon>Aphidiinae</taxon>
        <taxon>Aphidius</taxon>
    </lineage>
</organism>
<evidence type="ECO:0000256" key="6">
    <source>
        <dbReference type="ARBA" id="ARBA00024871"/>
    </source>
</evidence>
<evidence type="ECO:0000256" key="1">
    <source>
        <dbReference type="ARBA" id="ARBA00001709"/>
    </source>
</evidence>
<keyword evidence="5" id="KW-0378">Hydrolase</keyword>
<dbReference type="InterPro" id="IPR032259">
    <property type="entry name" value="HIBYL-CoA-H"/>
</dbReference>
<evidence type="ECO:0000313" key="9">
    <source>
        <dbReference type="EMBL" id="KAF7994204.1"/>
    </source>
</evidence>
<dbReference type="EMBL" id="JACMRX010000002">
    <property type="protein sequence ID" value="KAF7994204.1"/>
    <property type="molecule type" value="Genomic_DNA"/>
</dbReference>
<name>A0A835CSQ4_APHGI</name>
<evidence type="ECO:0000256" key="2">
    <source>
        <dbReference type="ARBA" id="ARBA00005254"/>
    </source>
</evidence>
<evidence type="ECO:0000256" key="3">
    <source>
        <dbReference type="ARBA" id="ARBA00011915"/>
    </source>
</evidence>
<dbReference type="Gene3D" id="3.90.226.10">
    <property type="entry name" value="2-enoyl-CoA Hydratase, Chain A, domain 1"/>
    <property type="match status" value="1"/>
</dbReference>
<feature type="non-terminal residue" evidence="9">
    <location>
        <position position="305"/>
    </location>
</feature>
<reference evidence="9 10" key="1">
    <citation type="submission" date="2020-08" db="EMBL/GenBank/DDBJ databases">
        <title>Aphidius gifuensis genome sequencing and assembly.</title>
        <authorList>
            <person name="Du Z."/>
        </authorList>
    </citation>
    <scope>NUCLEOTIDE SEQUENCE [LARGE SCALE GENOMIC DNA]</scope>
    <source>
        <strain evidence="9">YNYX2018</strain>
        <tissue evidence="9">Adults</tissue>
    </source>
</reference>
<comment type="similarity">
    <text evidence="2">Belongs to the enoyl-CoA hydratase/isomerase family.</text>
</comment>
<dbReference type="GO" id="GO:0003860">
    <property type="term" value="F:3-hydroxyisobutyryl-CoA hydrolase activity"/>
    <property type="evidence" value="ECO:0007669"/>
    <property type="project" value="UniProtKB-EC"/>
</dbReference>
<sequence length="305" mass="34085">LNKLKLKNGIQHIEDDVLFQEFGDKGLITLNRPKLNNCVNYTMLEKMIKVLTHWEKTKKVVIINGAGEKVFSSGGDVKALYQLLRTSDTLEDVHQFMHELYSLYYLIGTYKRPIVSLINGLAMGASMGIFFHGKYSVATETTQCGVPEVLVGLIPGFGASHLFQKKLEGVDVKLTGIATHYVSSSKLPEVTKALLAPGDGDVKKILDEYDEQDPHAESCLSKYTKQLDECFSGDSVEDIIQRLKNDDSEWSQGVLKLLDKISPTSLKVAKKAFEKEKELGLVESLKMEFIVAQNMMIKKSDFEEG</sequence>
<dbReference type="EC" id="3.1.2.4" evidence="3"/>
<dbReference type="SUPFAM" id="SSF52096">
    <property type="entry name" value="ClpP/crotonase"/>
    <property type="match status" value="1"/>
</dbReference>
<comment type="catalytic activity">
    <reaction evidence="1">
        <text>3-hydroxy-2-methylpropanoyl-CoA + H2O = 3-hydroxy-2-methylpropanoate + CoA + H(+)</text>
        <dbReference type="Rhea" id="RHEA:20888"/>
        <dbReference type="ChEBI" id="CHEBI:11805"/>
        <dbReference type="ChEBI" id="CHEBI:15377"/>
        <dbReference type="ChEBI" id="CHEBI:15378"/>
        <dbReference type="ChEBI" id="CHEBI:57287"/>
        <dbReference type="ChEBI" id="CHEBI:57340"/>
        <dbReference type="EC" id="3.1.2.4"/>
    </reaction>
</comment>
<evidence type="ECO:0000256" key="5">
    <source>
        <dbReference type="ARBA" id="ARBA00022801"/>
    </source>
</evidence>
<dbReference type="GO" id="GO:0006574">
    <property type="term" value="P:L-valine catabolic process"/>
    <property type="evidence" value="ECO:0007669"/>
    <property type="project" value="UniProtKB-UniPathway"/>
</dbReference>
<protein>
    <recommendedName>
        <fullName evidence="4">3-hydroxyisobutyryl-CoA hydrolase, mitochondrial</fullName>
        <ecNumber evidence="3">3.1.2.4</ecNumber>
    </recommendedName>
    <alternativeName>
        <fullName evidence="7">3-hydroxyisobutyryl-coenzyme A hydrolase</fullName>
    </alternativeName>
</protein>
<dbReference type="Proteomes" id="UP000639338">
    <property type="component" value="Unassembled WGS sequence"/>
</dbReference>
<comment type="caution">
    <text evidence="9">The sequence shown here is derived from an EMBL/GenBank/DDBJ whole genome shotgun (WGS) entry which is preliminary data.</text>
</comment>
<proteinExistence type="inferred from homology"/>
<dbReference type="AlphaFoldDB" id="A0A835CSQ4"/>
<accession>A0A835CSQ4</accession>
<evidence type="ECO:0000259" key="8">
    <source>
        <dbReference type="Pfam" id="PF16113"/>
    </source>
</evidence>
<dbReference type="PANTHER" id="PTHR43176:SF3">
    <property type="entry name" value="3-HYDROXYISOBUTYRYL-COA HYDROLASE, MITOCHONDRIAL"/>
    <property type="match status" value="1"/>
</dbReference>
<keyword evidence="10" id="KW-1185">Reference proteome</keyword>
<dbReference type="InterPro" id="IPR045004">
    <property type="entry name" value="ECH_dom"/>
</dbReference>
<dbReference type="Pfam" id="PF16113">
    <property type="entry name" value="ECH_2"/>
    <property type="match status" value="1"/>
</dbReference>
<dbReference type="GO" id="GO:0005739">
    <property type="term" value="C:mitochondrion"/>
    <property type="evidence" value="ECO:0007669"/>
    <property type="project" value="TreeGrafter"/>
</dbReference>
<comment type="function">
    <text evidence="6">Hydrolyzes 3-hydroxyisobutyryl-CoA (HIBYL-CoA), a saline catabolite. Has high activity toward isobutyryl-CoA. Could be an isobutyryl-CoA dehydrogenase that functions in valine catabolism. Also hydrolyzes 3-hydroxypropanoyl-CoA.</text>
</comment>
<evidence type="ECO:0000313" key="10">
    <source>
        <dbReference type="Proteomes" id="UP000639338"/>
    </source>
</evidence>
<dbReference type="InterPro" id="IPR029045">
    <property type="entry name" value="ClpP/crotonase-like_dom_sf"/>
</dbReference>
<dbReference type="CDD" id="cd06558">
    <property type="entry name" value="crotonase-like"/>
    <property type="match status" value="1"/>
</dbReference>
<feature type="non-terminal residue" evidence="9">
    <location>
        <position position="1"/>
    </location>
</feature>
<evidence type="ECO:0000256" key="4">
    <source>
        <dbReference type="ARBA" id="ARBA00016714"/>
    </source>
</evidence>
<evidence type="ECO:0000256" key="7">
    <source>
        <dbReference type="ARBA" id="ARBA00031181"/>
    </source>
</evidence>
<feature type="domain" description="Enoyl-CoA hydratase/isomerase" evidence="8">
    <location>
        <begin position="26"/>
        <end position="305"/>
    </location>
</feature>
<dbReference type="PANTHER" id="PTHR43176">
    <property type="entry name" value="3-HYDROXYISOBUTYRYL-COA HYDROLASE-RELATED"/>
    <property type="match status" value="1"/>
</dbReference>